<organism evidence="4 5">
    <name type="scientific">Pendulispora rubella</name>
    <dbReference type="NCBI Taxonomy" id="2741070"/>
    <lineage>
        <taxon>Bacteria</taxon>
        <taxon>Pseudomonadati</taxon>
        <taxon>Myxococcota</taxon>
        <taxon>Myxococcia</taxon>
        <taxon>Myxococcales</taxon>
        <taxon>Sorangiineae</taxon>
        <taxon>Pendulisporaceae</taxon>
        <taxon>Pendulispora</taxon>
    </lineage>
</organism>
<sequence length="252" mass="25519">MNTTLDRILARPATSRGRFGSILLMAFVSHLGIGMAAASIRRPVATPPRETEIQVLPDEPPPPPPPAPEPPQPEKVATPSPAPRAAPAAAPPPAAAAKVATAPDDAPVDLTGGVVVGSAETYAGGSTAATGTGSRVGSAAGVPGAGAGTGRPSPPPMGPDLSRPPRLAEGMSWNCPFPPEADEKGIDAAIVGLSIEVTADGDVVNVTVERDPGTGFGRVAASCARSKHFSPAEDRYGKRVGGRSRVNVRFQR</sequence>
<feature type="compositionally biased region" description="Low complexity" evidence="1">
    <location>
        <begin position="125"/>
        <end position="142"/>
    </location>
</feature>
<protein>
    <recommendedName>
        <fullName evidence="3">TonB C-terminal domain-containing protein</fullName>
    </recommendedName>
</protein>
<evidence type="ECO:0000256" key="1">
    <source>
        <dbReference type="SAM" id="MobiDB-lite"/>
    </source>
</evidence>
<reference evidence="4" key="1">
    <citation type="submission" date="2021-12" db="EMBL/GenBank/DDBJ databases">
        <title>Discovery of the Pendulisporaceae a myxobacterial family with distinct sporulation behavior and unique specialized metabolism.</title>
        <authorList>
            <person name="Garcia R."/>
            <person name="Popoff A."/>
            <person name="Bader C.D."/>
            <person name="Loehr J."/>
            <person name="Walesch S."/>
            <person name="Walt C."/>
            <person name="Boldt J."/>
            <person name="Bunk B."/>
            <person name="Haeckl F.J.F.P.J."/>
            <person name="Gunesch A.P."/>
            <person name="Birkelbach J."/>
            <person name="Nuebel U."/>
            <person name="Pietschmann T."/>
            <person name="Bach T."/>
            <person name="Mueller R."/>
        </authorList>
    </citation>
    <scope>NUCLEOTIDE SEQUENCE</scope>
    <source>
        <strain evidence="4">MSr11367</strain>
    </source>
</reference>
<dbReference type="RefSeq" id="WP_394835885.1">
    <property type="nucleotide sequence ID" value="NZ_CP089929.1"/>
</dbReference>
<proteinExistence type="predicted"/>
<dbReference type="InterPro" id="IPR037682">
    <property type="entry name" value="TonB_C"/>
</dbReference>
<keyword evidence="2" id="KW-0812">Transmembrane</keyword>
<name>A0ABZ2LAJ4_9BACT</name>
<keyword evidence="5" id="KW-1185">Reference proteome</keyword>
<feature type="region of interest" description="Disordered" evidence="1">
    <location>
        <begin position="44"/>
        <end position="105"/>
    </location>
</feature>
<evidence type="ECO:0000313" key="4">
    <source>
        <dbReference type="EMBL" id="WXB06236.1"/>
    </source>
</evidence>
<dbReference type="Gene3D" id="3.30.1150.10">
    <property type="match status" value="1"/>
</dbReference>
<feature type="transmembrane region" description="Helical" evidence="2">
    <location>
        <begin position="21"/>
        <end position="40"/>
    </location>
</feature>
<keyword evidence="2" id="KW-1133">Transmembrane helix</keyword>
<gene>
    <name evidence="4" type="ORF">LVJ94_03115</name>
</gene>
<feature type="compositionally biased region" description="Low complexity" evidence="1">
    <location>
        <begin position="95"/>
        <end position="105"/>
    </location>
</feature>
<dbReference type="EMBL" id="CP089983">
    <property type="protein sequence ID" value="WXB06236.1"/>
    <property type="molecule type" value="Genomic_DNA"/>
</dbReference>
<dbReference type="Pfam" id="PF03544">
    <property type="entry name" value="TonB_C"/>
    <property type="match status" value="1"/>
</dbReference>
<feature type="region of interest" description="Disordered" evidence="1">
    <location>
        <begin position="125"/>
        <end position="171"/>
    </location>
</feature>
<feature type="compositionally biased region" description="Pro residues" evidence="1">
    <location>
        <begin position="58"/>
        <end position="73"/>
    </location>
</feature>
<feature type="domain" description="TonB C-terminal" evidence="3">
    <location>
        <begin position="176"/>
        <end position="250"/>
    </location>
</feature>
<evidence type="ECO:0000313" key="5">
    <source>
        <dbReference type="Proteomes" id="UP001374803"/>
    </source>
</evidence>
<accession>A0ABZ2LAJ4</accession>
<keyword evidence="2" id="KW-0472">Membrane</keyword>
<dbReference type="Proteomes" id="UP001374803">
    <property type="component" value="Chromosome"/>
</dbReference>
<evidence type="ECO:0000256" key="2">
    <source>
        <dbReference type="SAM" id="Phobius"/>
    </source>
</evidence>
<evidence type="ECO:0000259" key="3">
    <source>
        <dbReference type="Pfam" id="PF03544"/>
    </source>
</evidence>
<feature type="compositionally biased region" description="Pro residues" evidence="1">
    <location>
        <begin position="80"/>
        <end position="94"/>
    </location>
</feature>